<name>A0AAE3IMU2_9FIRM</name>
<evidence type="ECO:0000259" key="2">
    <source>
        <dbReference type="Pfam" id="PF14285"/>
    </source>
</evidence>
<keyword evidence="1" id="KW-0472">Membrane</keyword>
<dbReference type="InterPro" id="IPR025377">
    <property type="entry name" value="DUF4367"/>
</dbReference>
<sequence>MSDTRSELKKLVPLYCDELNSLDLSLYENYEFSKDYLNKKEKLIKNQSRIYYPLIKTTGRRIASAIIAAAIMGTTTVAAYAPARNAVRNFFLRIFNDHTVVSVQHDSKDIGDHKSKIEKQYSITVPEGFVLDESESVSTDNHIGLCYYSDDKKKSIYFDQYTADSYSSYYDNERGHFKTSSDKFGNEFMIYTNDDFISILWDNGKYIFEICSNLDKRSVLELCESTKTN</sequence>
<keyword evidence="1" id="KW-1133">Transmembrane helix</keyword>
<evidence type="ECO:0000313" key="4">
    <source>
        <dbReference type="Proteomes" id="UP001208131"/>
    </source>
</evidence>
<gene>
    <name evidence="3" type="ORF">OCV57_12935</name>
</gene>
<dbReference type="EMBL" id="JAOQJZ010000016">
    <property type="protein sequence ID" value="MCU6706818.1"/>
    <property type="molecule type" value="Genomic_DNA"/>
</dbReference>
<keyword evidence="1" id="KW-0812">Transmembrane</keyword>
<reference evidence="3 4" key="1">
    <citation type="journal article" date="2021" name="ISME Commun">
        <title>Automated analysis of genomic sequences facilitates high-throughput and comprehensive description of bacteria.</title>
        <authorList>
            <person name="Hitch T.C.A."/>
        </authorList>
    </citation>
    <scope>NUCLEOTIDE SEQUENCE [LARGE SCALE GENOMIC DNA]</scope>
    <source>
        <strain evidence="3 4">Sanger_31</strain>
    </source>
</reference>
<keyword evidence="4" id="KW-1185">Reference proteome</keyword>
<dbReference type="Proteomes" id="UP001208131">
    <property type="component" value="Unassembled WGS sequence"/>
</dbReference>
<evidence type="ECO:0000313" key="3">
    <source>
        <dbReference type="EMBL" id="MCU6706818.1"/>
    </source>
</evidence>
<accession>A0AAE3IMU2</accession>
<feature type="transmembrane region" description="Helical" evidence="1">
    <location>
        <begin position="62"/>
        <end position="83"/>
    </location>
</feature>
<evidence type="ECO:0000256" key="1">
    <source>
        <dbReference type="SAM" id="Phobius"/>
    </source>
</evidence>
<feature type="domain" description="DUF4367" evidence="2">
    <location>
        <begin position="125"/>
        <end position="225"/>
    </location>
</feature>
<comment type="caution">
    <text evidence="3">The sequence shown here is derived from an EMBL/GenBank/DDBJ whole genome shotgun (WGS) entry which is preliminary data.</text>
</comment>
<dbReference type="Pfam" id="PF14285">
    <property type="entry name" value="DUF4367"/>
    <property type="match status" value="1"/>
</dbReference>
<proteinExistence type="predicted"/>
<dbReference type="RefSeq" id="WP_267301894.1">
    <property type="nucleotide sequence ID" value="NZ_JAOQJZ010000016.1"/>
</dbReference>
<dbReference type="AlphaFoldDB" id="A0AAE3IMU2"/>
<organism evidence="3 4">
    <name type="scientific">Hominimerdicola aceti</name>
    <dbReference type="NCBI Taxonomy" id="2981726"/>
    <lineage>
        <taxon>Bacteria</taxon>
        <taxon>Bacillati</taxon>
        <taxon>Bacillota</taxon>
        <taxon>Clostridia</taxon>
        <taxon>Eubacteriales</taxon>
        <taxon>Oscillospiraceae</taxon>
        <taxon>Hominimerdicola</taxon>
    </lineage>
</organism>
<protein>
    <submittedName>
        <fullName evidence="3">DUF4367 domain-containing protein</fullName>
    </submittedName>
</protein>